<comment type="caution">
    <text evidence="1">The sequence shown here is derived from an EMBL/GenBank/DDBJ whole genome shotgun (WGS) entry which is preliminary data.</text>
</comment>
<gene>
    <name evidence="1" type="ORF">ABIC55_004781</name>
</gene>
<dbReference type="Proteomes" id="UP001549104">
    <property type="component" value="Unassembled WGS sequence"/>
</dbReference>
<organism evidence="1 2">
    <name type="scientific">Sporosarcina psychrophila</name>
    <name type="common">Bacillus psychrophilus</name>
    <dbReference type="NCBI Taxonomy" id="1476"/>
    <lineage>
        <taxon>Bacteria</taxon>
        <taxon>Bacillati</taxon>
        <taxon>Bacillota</taxon>
        <taxon>Bacilli</taxon>
        <taxon>Bacillales</taxon>
        <taxon>Caryophanaceae</taxon>
        <taxon>Sporosarcina</taxon>
    </lineage>
</organism>
<evidence type="ECO:0000313" key="1">
    <source>
        <dbReference type="EMBL" id="MET3659635.1"/>
    </source>
</evidence>
<keyword evidence="2" id="KW-1185">Reference proteome</keyword>
<reference evidence="1 2" key="1">
    <citation type="submission" date="2024-06" db="EMBL/GenBank/DDBJ databases">
        <title>Sorghum-associated microbial communities from plants grown in Nebraska, USA.</title>
        <authorList>
            <person name="Schachtman D."/>
        </authorList>
    </citation>
    <scope>NUCLEOTIDE SEQUENCE [LARGE SCALE GENOMIC DNA]</scope>
    <source>
        <strain evidence="1 2">1288</strain>
    </source>
</reference>
<dbReference type="EMBL" id="JBEPME010000014">
    <property type="protein sequence ID" value="MET3659635.1"/>
    <property type="molecule type" value="Genomic_DNA"/>
</dbReference>
<accession>A0ABV2KG92</accession>
<proteinExistence type="predicted"/>
<evidence type="ECO:0000313" key="2">
    <source>
        <dbReference type="Proteomes" id="UP001549104"/>
    </source>
</evidence>
<name>A0ABV2KG92_SPOPS</name>
<sequence>MKKENEWKVQYGKDEVGGKVRMYDSAKSWNYNGIAYKDDSQVVTLIEETFCRRSVCIYLNTISLKG</sequence>
<protein>
    <submittedName>
        <fullName evidence="1">Holliday junction resolvase RusA-like endonuclease</fullName>
    </submittedName>
</protein>
<dbReference type="RefSeq" id="WP_354315017.1">
    <property type="nucleotide sequence ID" value="NZ_JBEPME010000014.1"/>
</dbReference>